<organism evidence="10 11">
    <name type="scientific">Thermovirga lienii (strain ATCC BAA-1197 / DSM 17291 / Cas60314)</name>
    <dbReference type="NCBI Taxonomy" id="580340"/>
    <lineage>
        <taxon>Bacteria</taxon>
        <taxon>Thermotogati</taxon>
        <taxon>Synergistota</taxon>
        <taxon>Synergistia</taxon>
        <taxon>Synergistales</taxon>
        <taxon>Thermovirgaceae</taxon>
        <taxon>Thermovirga</taxon>
    </lineage>
</organism>
<dbReference type="FunFam" id="3.40.309.10:FF:000005">
    <property type="entry name" value="1-pyrroline-5-carboxylate dehydrogenase 1"/>
    <property type="match status" value="1"/>
</dbReference>
<dbReference type="InterPro" id="IPR016162">
    <property type="entry name" value="Ald_DH_N"/>
</dbReference>
<feature type="domain" description="Aldehyde dehydrogenase" evidence="9">
    <location>
        <begin position="58"/>
        <end position="515"/>
    </location>
</feature>
<keyword evidence="6" id="KW-0642">Proline metabolism</keyword>
<dbReference type="AlphaFoldDB" id="G7VAE8"/>
<keyword evidence="4 10" id="KW-0560">Oxidoreductase</keyword>
<dbReference type="GO" id="GO:0004657">
    <property type="term" value="F:proline dehydrogenase activity"/>
    <property type="evidence" value="ECO:0007669"/>
    <property type="project" value="UniProtKB-ARBA"/>
</dbReference>
<dbReference type="Proteomes" id="UP000005868">
    <property type="component" value="Plasmid pTLIE01"/>
</dbReference>
<dbReference type="SUPFAM" id="SSF53720">
    <property type="entry name" value="ALDH-like"/>
    <property type="match status" value="1"/>
</dbReference>
<evidence type="ECO:0000256" key="2">
    <source>
        <dbReference type="ARBA" id="ARBA00009986"/>
    </source>
</evidence>
<dbReference type="HOGENOM" id="CLU_005391_4_1_0"/>
<proteinExistence type="inferred from homology"/>
<dbReference type="NCBIfam" id="TIGR01236">
    <property type="entry name" value="D1pyr5carbox1"/>
    <property type="match status" value="1"/>
</dbReference>
<evidence type="ECO:0000256" key="5">
    <source>
        <dbReference type="ARBA" id="ARBA00023027"/>
    </source>
</evidence>
<evidence type="ECO:0000256" key="8">
    <source>
        <dbReference type="ARBA" id="ARBA00048142"/>
    </source>
</evidence>
<dbReference type="EMBL" id="CP003097">
    <property type="protein sequence ID" value="AER67598.1"/>
    <property type="molecule type" value="Genomic_DNA"/>
</dbReference>
<dbReference type="GO" id="GO:0010133">
    <property type="term" value="P:L-proline catabolic process to L-glutamate"/>
    <property type="evidence" value="ECO:0007669"/>
    <property type="project" value="UniProtKB-UniPathway"/>
</dbReference>
<evidence type="ECO:0000313" key="11">
    <source>
        <dbReference type="Proteomes" id="UP000005868"/>
    </source>
</evidence>
<dbReference type="PANTHER" id="PTHR42862">
    <property type="entry name" value="DELTA-1-PYRROLINE-5-CARBOXYLATE DEHYDROGENASE 1, ISOFORM A-RELATED"/>
    <property type="match status" value="1"/>
</dbReference>
<keyword evidence="11" id="KW-1185">Reference proteome</keyword>
<evidence type="ECO:0000256" key="1">
    <source>
        <dbReference type="ARBA" id="ARBA00004786"/>
    </source>
</evidence>
<evidence type="ECO:0000256" key="7">
    <source>
        <dbReference type="ARBA" id="ARBA00032259"/>
    </source>
</evidence>
<dbReference type="GO" id="GO:0009898">
    <property type="term" value="C:cytoplasmic side of plasma membrane"/>
    <property type="evidence" value="ECO:0007669"/>
    <property type="project" value="TreeGrafter"/>
</dbReference>
<dbReference type="InterPro" id="IPR016163">
    <property type="entry name" value="Ald_DH_C"/>
</dbReference>
<dbReference type="UniPathway" id="UPA00261">
    <property type="reaction ID" value="UER00374"/>
</dbReference>
<dbReference type="PROSITE" id="PS00070">
    <property type="entry name" value="ALDEHYDE_DEHYDR_CYS"/>
    <property type="match status" value="1"/>
</dbReference>
<dbReference type="Pfam" id="PF00171">
    <property type="entry name" value="Aldedh"/>
    <property type="match status" value="1"/>
</dbReference>
<evidence type="ECO:0000313" key="10">
    <source>
        <dbReference type="EMBL" id="AER67598.1"/>
    </source>
</evidence>
<evidence type="ECO:0000256" key="6">
    <source>
        <dbReference type="ARBA" id="ARBA00023062"/>
    </source>
</evidence>
<dbReference type="Gene3D" id="3.40.605.10">
    <property type="entry name" value="Aldehyde Dehydrogenase, Chain A, domain 1"/>
    <property type="match status" value="1"/>
</dbReference>
<evidence type="ECO:0000256" key="3">
    <source>
        <dbReference type="ARBA" id="ARBA00012884"/>
    </source>
</evidence>
<dbReference type="GO" id="GO:0003842">
    <property type="term" value="F:L-glutamate gamma-semialdehyde dehydrogenase activity"/>
    <property type="evidence" value="ECO:0007669"/>
    <property type="project" value="UniProtKB-EC"/>
</dbReference>
<evidence type="ECO:0000259" key="9">
    <source>
        <dbReference type="Pfam" id="PF00171"/>
    </source>
</evidence>
<comment type="pathway">
    <text evidence="1">Amino-acid degradation; L-proline degradation into L-glutamate; L-glutamate from L-proline: step 2/2.</text>
</comment>
<dbReference type="PANTHER" id="PTHR42862:SF1">
    <property type="entry name" value="DELTA-1-PYRROLINE-5-CARBOXYLATE DEHYDROGENASE 2, ISOFORM A-RELATED"/>
    <property type="match status" value="1"/>
</dbReference>
<dbReference type="InterPro" id="IPR016160">
    <property type="entry name" value="Ald_DH_CS_CYS"/>
</dbReference>
<dbReference type="EC" id="1.2.1.88" evidence="3"/>
<sequence>MNNGIFCFPKPRNEPTKNYAPGSVERKLMRKKLSRQEKIKVEIPVIIGGKEVRTGKIREVTMPCDHGHVLAIYHEAGPKETELAIKEALLAKKEWESLHWTERCAVMLKVAELISNKYRYLLNAATMLGQAKNVHQAEIDAACESIDFLRFGAYQASYIYQWQPLQPHEYDCVNKMEYRPLEGFVLTISPFNFTAIALSLNSSVITMGNTTIWKPARTSLLSSYYLMKIFEEAGLPPGVINFLPGPGSEISEVALRNTNFAGLHFTGSTDTFNTLWKKLGENISKYKNYPRIVGETGGKDFIFAHYSADIHALATALVRGAFEYQGQKCSAASRAYIPKSIWKKLREILVDWTKNLSVGDVRDFKNFVNAVIDEASYKKIMGYIEKAKTSPNAKIIVGGNGDKRTGYYVEPTIIETNDPNFLTMNEEIFGPVLTIFVYEDERFEETLTLCDSTSSYGLTGSIFAKDRKAIEKAAKILRYAAGNFYINDKPTGAVVCQQPFGGARASGTNDKAGTYLNLIRWISPRTIKENLNPPTHWSYPFLEK</sequence>
<keyword evidence="5" id="KW-0520">NAD</keyword>
<dbReference type="eggNOG" id="COG1012">
    <property type="taxonomic scope" value="Bacteria"/>
</dbReference>
<protein>
    <recommendedName>
        <fullName evidence="7">L-glutamate gamma-semialdehyde dehydrogenase</fullName>
        <ecNumber evidence="3">1.2.1.88</ecNumber>
    </recommendedName>
    <alternativeName>
        <fullName evidence="7">L-glutamate gamma-semialdehyde dehydrogenase</fullName>
    </alternativeName>
</protein>
<comment type="similarity">
    <text evidence="2">Belongs to the aldehyde dehydrogenase family.</text>
</comment>
<dbReference type="InterPro" id="IPR016161">
    <property type="entry name" value="Ald_DH/histidinol_DH"/>
</dbReference>
<dbReference type="FunFam" id="3.40.605.10:FF:000006">
    <property type="entry name" value="1-pyrroline-5-carboxylate dehydrogenase"/>
    <property type="match status" value="1"/>
</dbReference>
<dbReference type="Gene3D" id="3.40.309.10">
    <property type="entry name" value="Aldehyde Dehydrogenase, Chain A, domain 2"/>
    <property type="match status" value="1"/>
</dbReference>
<geneLocation type="plasmid" evidence="10 11">
    <name>pTLIE01</name>
</geneLocation>
<dbReference type="KEGG" id="tli:Tlie_1889"/>
<dbReference type="CDD" id="cd07123">
    <property type="entry name" value="ALDH_F4-17_P5CDH"/>
    <property type="match status" value="1"/>
</dbReference>
<name>G7VAE8_THELD</name>
<evidence type="ECO:0000256" key="4">
    <source>
        <dbReference type="ARBA" id="ARBA00023002"/>
    </source>
</evidence>
<comment type="catalytic activity">
    <reaction evidence="8">
        <text>L-glutamate 5-semialdehyde + NAD(+) + H2O = L-glutamate + NADH + 2 H(+)</text>
        <dbReference type="Rhea" id="RHEA:30235"/>
        <dbReference type="ChEBI" id="CHEBI:15377"/>
        <dbReference type="ChEBI" id="CHEBI:15378"/>
        <dbReference type="ChEBI" id="CHEBI:29985"/>
        <dbReference type="ChEBI" id="CHEBI:57540"/>
        <dbReference type="ChEBI" id="CHEBI:57945"/>
        <dbReference type="ChEBI" id="CHEBI:58066"/>
        <dbReference type="EC" id="1.2.1.88"/>
    </reaction>
</comment>
<dbReference type="InterPro" id="IPR015590">
    <property type="entry name" value="Aldehyde_DH_dom"/>
</dbReference>
<accession>G7VAE8</accession>
<reference evidence="10 11" key="1">
    <citation type="submission" date="2011-10" db="EMBL/GenBank/DDBJ databases">
        <title>The complete genome of plasmid of Thermovirga lienii DSM 17291.</title>
        <authorList>
            <consortium name="US DOE Joint Genome Institute (JGI-PGF)"/>
            <person name="Lucas S."/>
            <person name="Copeland A."/>
            <person name="Lapidus A."/>
            <person name="Glavina del Rio T."/>
            <person name="Dalin E."/>
            <person name="Tice H."/>
            <person name="Bruce D."/>
            <person name="Goodwin L."/>
            <person name="Pitluck S."/>
            <person name="Peters L."/>
            <person name="Mikhailova N."/>
            <person name="Saunders E."/>
            <person name="Kyrpides N."/>
            <person name="Mavromatis K."/>
            <person name="Ivanova N."/>
            <person name="Last F.I."/>
            <person name="Brettin T."/>
            <person name="Detter J.C."/>
            <person name="Han C."/>
            <person name="Larimer F."/>
            <person name="Land M."/>
            <person name="Hauser L."/>
            <person name="Markowitz V."/>
            <person name="Cheng J.-F."/>
            <person name="Hugenholtz P."/>
            <person name="Woyke T."/>
            <person name="Wu D."/>
            <person name="Spring S."/>
            <person name="Schroeder M."/>
            <person name="Brambilla E.-M."/>
            <person name="Klenk H.-P."/>
            <person name="Eisen J.A."/>
        </authorList>
    </citation>
    <scope>NUCLEOTIDE SEQUENCE [LARGE SCALE GENOMIC DNA]</scope>
    <source>
        <strain evidence="11">ATCC BAA-1197 / DSM 17291 / Cas60314</strain>
        <plasmid evidence="11">Plasmid pTLIE01</plasmid>
    </source>
</reference>
<dbReference type="InterPro" id="IPR005931">
    <property type="entry name" value="P5CDH/ALDH4A1"/>
</dbReference>
<keyword evidence="10" id="KW-0614">Plasmid</keyword>
<dbReference type="OrthoDB" id="9762913at2"/>
<gene>
    <name evidence="10" type="ordered locus">Tlie_1889</name>
</gene>
<dbReference type="InterPro" id="IPR050485">
    <property type="entry name" value="Proline_metab_enzyme"/>
</dbReference>